<evidence type="ECO:0000313" key="2">
    <source>
        <dbReference type="EMBL" id="RMJ10303.1"/>
    </source>
</evidence>
<evidence type="ECO:0000313" key="3">
    <source>
        <dbReference type="Proteomes" id="UP000277212"/>
    </source>
</evidence>
<protein>
    <submittedName>
        <fullName evidence="2">Uncharacterized protein</fullName>
    </submittedName>
</protein>
<dbReference type="EMBL" id="NKUJ01000208">
    <property type="protein sequence ID" value="RMJ10303.1"/>
    <property type="molecule type" value="Genomic_DNA"/>
</dbReference>
<dbReference type="Proteomes" id="UP000277212">
    <property type="component" value="Unassembled WGS sequence"/>
</dbReference>
<keyword evidence="3" id="KW-1185">Reference proteome</keyword>
<name>A0A3M2RYF5_9HYPO</name>
<gene>
    <name evidence="2" type="ORF">CDV36_010085</name>
</gene>
<feature type="region of interest" description="Disordered" evidence="1">
    <location>
        <begin position="1"/>
        <end position="36"/>
    </location>
</feature>
<accession>A0A3M2RYF5</accession>
<comment type="caution">
    <text evidence="2">The sequence shown here is derived from an EMBL/GenBank/DDBJ whole genome shotgun (WGS) entry which is preliminary data.</text>
</comment>
<sequence length="72" mass="8359">MLYRNHLQPRQEWADQATPRATQPNGHRPFANPIKSSVPMGWSPRDLIDSLPLQHLRMSVNLLRLHWAAPQL</sequence>
<reference evidence="2 3" key="1">
    <citation type="submission" date="2017-06" db="EMBL/GenBank/DDBJ databases">
        <title>Comparative genomic analysis of Ambrosia Fusariam Clade fungi.</title>
        <authorList>
            <person name="Stajich J.E."/>
            <person name="Carrillo J."/>
            <person name="Kijimoto T."/>
            <person name="Eskalen A."/>
            <person name="O'Donnell K."/>
            <person name="Kasson M."/>
        </authorList>
    </citation>
    <scope>NUCLEOTIDE SEQUENCE [LARGE SCALE GENOMIC DNA]</scope>
    <source>
        <strain evidence="2">UCR3666</strain>
    </source>
</reference>
<dbReference type="AlphaFoldDB" id="A0A3M2RYF5"/>
<organism evidence="2 3">
    <name type="scientific">Fusarium kuroshium</name>
    <dbReference type="NCBI Taxonomy" id="2010991"/>
    <lineage>
        <taxon>Eukaryota</taxon>
        <taxon>Fungi</taxon>
        <taxon>Dikarya</taxon>
        <taxon>Ascomycota</taxon>
        <taxon>Pezizomycotina</taxon>
        <taxon>Sordariomycetes</taxon>
        <taxon>Hypocreomycetidae</taxon>
        <taxon>Hypocreales</taxon>
        <taxon>Nectriaceae</taxon>
        <taxon>Fusarium</taxon>
        <taxon>Fusarium solani species complex</taxon>
    </lineage>
</organism>
<evidence type="ECO:0000256" key="1">
    <source>
        <dbReference type="SAM" id="MobiDB-lite"/>
    </source>
</evidence>
<proteinExistence type="predicted"/>